<dbReference type="GO" id="GO:0042301">
    <property type="term" value="F:phosphate ion binding"/>
    <property type="evidence" value="ECO:0007669"/>
    <property type="project" value="InterPro"/>
</dbReference>
<dbReference type="InterPro" id="IPR005673">
    <property type="entry name" value="ABC_phos-bd_PstS"/>
</dbReference>
<dbReference type="PROSITE" id="PS51257">
    <property type="entry name" value="PROKAR_LIPOPROTEIN"/>
    <property type="match status" value="1"/>
</dbReference>
<dbReference type="GO" id="GO:0035435">
    <property type="term" value="P:phosphate ion transmembrane transport"/>
    <property type="evidence" value="ECO:0007669"/>
    <property type="project" value="InterPro"/>
</dbReference>
<dbReference type="AlphaFoldDB" id="A0A8J3V3X7"/>
<dbReference type="NCBIfam" id="TIGR00975">
    <property type="entry name" value="3a0107s03"/>
    <property type="match status" value="1"/>
</dbReference>
<dbReference type="Gene3D" id="3.40.190.10">
    <property type="entry name" value="Periplasmic binding protein-like II"/>
    <property type="match status" value="2"/>
</dbReference>
<dbReference type="InterPro" id="IPR050962">
    <property type="entry name" value="Phosphate-bind_PstS"/>
</dbReference>
<feature type="compositionally biased region" description="Polar residues" evidence="4">
    <location>
        <begin position="406"/>
        <end position="419"/>
    </location>
</feature>
<dbReference type="RefSeq" id="WP_203947089.1">
    <property type="nucleotide sequence ID" value="NZ_BOOR01000043.1"/>
</dbReference>
<proteinExistence type="inferred from homology"/>
<feature type="region of interest" description="Disordered" evidence="4">
    <location>
        <begin position="406"/>
        <end position="481"/>
    </location>
</feature>
<evidence type="ECO:0000256" key="3">
    <source>
        <dbReference type="ARBA" id="ARBA00022592"/>
    </source>
</evidence>
<comment type="similarity">
    <text evidence="1">Belongs to the PstS family.</text>
</comment>
<dbReference type="Pfam" id="PF12849">
    <property type="entry name" value="PBP_like_2"/>
    <property type="match status" value="1"/>
</dbReference>
<evidence type="ECO:0000256" key="4">
    <source>
        <dbReference type="SAM" id="MobiDB-lite"/>
    </source>
</evidence>
<dbReference type="GO" id="GO:0043190">
    <property type="term" value="C:ATP-binding cassette (ABC) transporter complex"/>
    <property type="evidence" value="ECO:0007669"/>
    <property type="project" value="InterPro"/>
</dbReference>
<evidence type="ECO:0000259" key="6">
    <source>
        <dbReference type="Pfam" id="PF12849"/>
    </source>
</evidence>
<dbReference type="SUPFAM" id="SSF53850">
    <property type="entry name" value="Periplasmic binding protein-like II"/>
    <property type="match status" value="1"/>
</dbReference>
<evidence type="ECO:0000256" key="2">
    <source>
        <dbReference type="ARBA" id="ARBA00022448"/>
    </source>
</evidence>
<keyword evidence="5" id="KW-0732">Signal</keyword>
<dbReference type="InterPro" id="IPR024370">
    <property type="entry name" value="PBP_domain"/>
</dbReference>
<evidence type="ECO:0000256" key="5">
    <source>
        <dbReference type="SAM" id="SignalP"/>
    </source>
</evidence>
<sequence length="567" mass="59534">MLLPGRTASTLLAACRRALLIALATLLACSATALPVRAETYEPITGSGSTWSQNAIDQWRKNVKANYNMTVNFEGVGSSVGRTQFIANQVDFAISEIPFQKTVAAGAQTSERPEEGTYAYMPIVAGGTAFMYNLKINGKRVTNLRLSGQTITKIFTGVITKWNDPAIKADNPGLVMPNRTITPVVRADGSGTSAQFSMWMSKRHGALWNAFCAKVGWKTPCGLTSQYPAPAGFKAQNGSLGVAGYVSQSYGEGAITYVEYSYALKSGFPVAKVLNEAGYYVEPTASSVAVALIKAEINPNPRSADYLTQILDKVYANKDPRTYPLSSYSYMILPTKVRPGGTFTESKGKTLGAFGTYFLCEGQQQADQLGYSPLPMNLVLAGAEQIKRIPGVGNVAVNINKCNNPTFKPGESPSQNQLAKTAPQPRSCDKVGPTQCTTGTAGARQDTPVTTPTQGRSVDTSTSDAGAGPADGNASNEQVPQDQAVDPTAFDADGVPLSGSARSSGTAVASPFELASSEGWSSTQTLMAIAGVLVLGLVAGPPLLARRLRRSGAPSTTASRSGASGGQ</sequence>
<feature type="signal peptide" evidence="5">
    <location>
        <begin position="1"/>
        <end position="33"/>
    </location>
</feature>
<evidence type="ECO:0000313" key="8">
    <source>
        <dbReference type="Proteomes" id="UP000605992"/>
    </source>
</evidence>
<evidence type="ECO:0000256" key="1">
    <source>
        <dbReference type="ARBA" id="ARBA00008725"/>
    </source>
</evidence>
<feature type="compositionally biased region" description="Polar residues" evidence="4">
    <location>
        <begin position="447"/>
        <end position="464"/>
    </location>
</feature>
<feature type="domain" description="PBP" evidence="6">
    <location>
        <begin position="38"/>
        <end position="360"/>
    </location>
</feature>
<name>A0A8J3V3X7_9ACTN</name>
<dbReference type="CDD" id="cd13565">
    <property type="entry name" value="PBP2_PstS"/>
    <property type="match status" value="1"/>
</dbReference>
<evidence type="ECO:0000313" key="7">
    <source>
        <dbReference type="EMBL" id="GII56953.1"/>
    </source>
</evidence>
<organism evidence="7 8">
    <name type="scientific">Planotetraspora thailandica</name>
    <dbReference type="NCBI Taxonomy" id="487172"/>
    <lineage>
        <taxon>Bacteria</taxon>
        <taxon>Bacillati</taxon>
        <taxon>Actinomycetota</taxon>
        <taxon>Actinomycetes</taxon>
        <taxon>Streptosporangiales</taxon>
        <taxon>Streptosporangiaceae</taxon>
        <taxon>Planotetraspora</taxon>
    </lineage>
</organism>
<dbReference type="Proteomes" id="UP000605992">
    <property type="component" value="Unassembled WGS sequence"/>
</dbReference>
<protein>
    <submittedName>
        <fullName evidence="7">Phosphate ABC transporter substrate-binding protein PstS</fullName>
    </submittedName>
</protein>
<keyword evidence="3" id="KW-0592">Phosphate transport</keyword>
<reference evidence="7" key="1">
    <citation type="submission" date="2021-01" db="EMBL/GenBank/DDBJ databases">
        <title>Whole genome shotgun sequence of Planotetraspora thailandica NBRC 104271.</title>
        <authorList>
            <person name="Komaki H."/>
            <person name="Tamura T."/>
        </authorList>
    </citation>
    <scope>NUCLEOTIDE SEQUENCE</scope>
    <source>
        <strain evidence="7">NBRC 104271</strain>
    </source>
</reference>
<feature type="chain" id="PRO_5039336335" evidence="5">
    <location>
        <begin position="34"/>
        <end position="567"/>
    </location>
</feature>
<keyword evidence="8" id="KW-1185">Reference proteome</keyword>
<dbReference type="PANTHER" id="PTHR42996">
    <property type="entry name" value="PHOSPHATE-BINDING PROTEIN PSTS"/>
    <property type="match status" value="1"/>
</dbReference>
<dbReference type="PANTHER" id="PTHR42996:SF1">
    <property type="entry name" value="PHOSPHATE-BINDING PROTEIN PSTS"/>
    <property type="match status" value="1"/>
</dbReference>
<dbReference type="EMBL" id="BOOR01000043">
    <property type="protein sequence ID" value="GII56953.1"/>
    <property type="molecule type" value="Genomic_DNA"/>
</dbReference>
<comment type="caution">
    <text evidence="7">The sequence shown here is derived from an EMBL/GenBank/DDBJ whole genome shotgun (WGS) entry which is preliminary data.</text>
</comment>
<keyword evidence="2" id="KW-0813">Transport</keyword>
<gene>
    <name evidence="7" type="primary">pstS</name>
    <name evidence="7" type="ORF">Pth03_53420</name>
</gene>
<accession>A0A8J3V3X7</accession>